<dbReference type="Proteomes" id="UP000317371">
    <property type="component" value="Unassembled WGS sequence"/>
</dbReference>
<dbReference type="InParanoid" id="A0A540VCG8"/>
<feature type="transmembrane region" description="Helical" evidence="7">
    <location>
        <begin position="108"/>
        <end position="130"/>
    </location>
</feature>
<dbReference type="AlphaFoldDB" id="A0A540VCG8"/>
<sequence>MRQRRLLGHLVVHLLLLSGVVLMFIPLAWTISTSLKTPGEVFLFPPKWLPSEIQWQNYAEAVTAIPFFQYLYNTTLITVLTIIGKVISITLVAFAFARLRWWGRDFMFLVMLSTMMLPPHVTLIPQFILFKELGWINTYLPLVLPAFFGGPWLTFLVRQFFMTLPRDLDDAARIDGCSSWGVYSRIIMPMAKPAVIIVVIFVFNGTWNEFLLPLIYLQSPEKFTLALGLRMFQGEASTSWHLLMAASLLTMLPVLVLFFAAQKYFMQGIVFTGVKS</sequence>
<gene>
    <name evidence="9" type="ORF">FKZ61_16770</name>
</gene>
<comment type="caution">
    <text evidence="9">The sequence shown here is derived from an EMBL/GenBank/DDBJ whole genome shotgun (WGS) entry which is preliminary data.</text>
</comment>
<evidence type="ECO:0000256" key="3">
    <source>
        <dbReference type="ARBA" id="ARBA00022475"/>
    </source>
</evidence>
<evidence type="ECO:0000256" key="4">
    <source>
        <dbReference type="ARBA" id="ARBA00022692"/>
    </source>
</evidence>
<reference evidence="9 10" key="1">
    <citation type="submission" date="2019-06" db="EMBL/GenBank/DDBJ databases">
        <title>Genome sequence of Litorilinea aerophila BAA-2444.</title>
        <authorList>
            <person name="Maclea K.S."/>
            <person name="Maurais E.G."/>
            <person name="Iannazzi L.C."/>
        </authorList>
    </citation>
    <scope>NUCLEOTIDE SEQUENCE [LARGE SCALE GENOMIC DNA]</scope>
    <source>
        <strain evidence="9 10">ATCC BAA-2444</strain>
    </source>
</reference>
<dbReference type="InterPro" id="IPR035906">
    <property type="entry name" value="MetI-like_sf"/>
</dbReference>
<keyword evidence="3" id="KW-1003">Cell membrane</keyword>
<evidence type="ECO:0000313" key="9">
    <source>
        <dbReference type="EMBL" id="TQE94455.1"/>
    </source>
</evidence>
<keyword evidence="4 7" id="KW-0812">Transmembrane</keyword>
<dbReference type="EMBL" id="VIGC01000024">
    <property type="protein sequence ID" value="TQE94455.1"/>
    <property type="molecule type" value="Genomic_DNA"/>
</dbReference>
<feature type="transmembrane region" description="Helical" evidence="7">
    <location>
        <begin position="76"/>
        <end position="96"/>
    </location>
</feature>
<comment type="subcellular location">
    <subcellularLocation>
        <location evidence="1 7">Cell membrane</location>
        <topology evidence="1 7">Multi-pass membrane protein</topology>
    </subcellularLocation>
</comment>
<dbReference type="PROSITE" id="PS50928">
    <property type="entry name" value="ABC_TM1"/>
    <property type="match status" value="1"/>
</dbReference>
<feature type="transmembrane region" description="Helical" evidence="7">
    <location>
        <begin position="194"/>
        <end position="219"/>
    </location>
</feature>
<dbReference type="SUPFAM" id="SSF161098">
    <property type="entry name" value="MetI-like"/>
    <property type="match status" value="1"/>
</dbReference>
<proteinExistence type="inferred from homology"/>
<evidence type="ECO:0000256" key="5">
    <source>
        <dbReference type="ARBA" id="ARBA00022989"/>
    </source>
</evidence>
<keyword evidence="2 7" id="KW-0813">Transport</keyword>
<keyword evidence="10" id="KW-1185">Reference proteome</keyword>
<dbReference type="Gene3D" id="1.10.3720.10">
    <property type="entry name" value="MetI-like"/>
    <property type="match status" value="1"/>
</dbReference>
<feature type="transmembrane region" description="Helical" evidence="7">
    <location>
        <begin position="7"/>
        <end position="29"/>
    </location>
</feature>
<name>A0A540VCG8_9CHLR</name>
<dbReference type="PANTHER" id="PTHR43744:SF12">
    <property type="entry name" value="ABC TRANSPORTER PERMEASE PROTEIN MG189-RELATED"/>
    <property type="match status" value="1"/>
</dbReference>
<keyword evidence="6 7" id="KW-0472">Membrane</keyword>
<keyword evidence="5 7" id="KW-1133">Transmembrane helix</keyword>
<accession>A0A540VCG8</accession>
<evidence type="ECO:0000256" key="2">
    <source>
        <dbReference type="ARBA" id="ARBA00022448"/>
    </source>
</evidence>
<dbReference type="PANTHER" id="PTHR43744">
    <property type="entry name" value="ABC TRANSPORTER PERMEASE PROTEIN MG189-RELATED-RELATED"/>
    <property type="match status" value="1"/>
</dbReference>
<dbReference type="Pfam" id="PF00528">
    <property type="entry name" value="BPD_transp_1"/>
    <property type="match status" value="1"/>
</dbReference>
<feature type="transmembrane region" description="Helical" evidence="7">
    <location>
        <begin position="239"/>
        <end position="261"/>
    </location>
</feature>
<evidence type="ECO:0000256" key="7">
    <source>
        <dbReference type="RuleBase" id="RU363032"/>
    </source>
</evidence>
<feature type="transmembrane region" description="Helical" evidence="7">
    <location>
        <begin position="136"/>
        <end position="157"/>
    </location>
</feature>
<dbReference type="OrthoDB" id="266229at2"/>
<dbReference type="InterPro" id="IPR000515">
    <property type="entry name" value="MetI-like"/>
</dbReference>
<feature type="domain" description="ABC transmembrane type-1" evidence="8">
    <location>
        <begin position="71"/>
        <end position="261"/>
    </location>
</feature>
<evidence type="ECO:0000256" key="6">
    <source>
        <dbReference type="ARBA" id="ARBA00023136"/>
    </source>
</evidence>
<comment type="similarity">
    <text evidence="7">Belongs to the binding-protein-dependent transport system permease family.</text>
</comment>
<protein>
    <submittedName>
        <fullName evidence="9">Carbohydrate ABC transporter permease</fullName>
    </submittedName>
</protein>
<dbReference type="GO" id="GO:0055085">
    <property type="term" value="P:transmembrane transport"/>
    <property type="evidence" value="ECO:0007669"/>
    <property type="project" value="InterPro"/>
</dbReference>
<dbReference type="GO" id="GO:0005886">
    <property type="term" value="C:plasma membrane"/>
    <property type="evidence" value="ECO:0007669"/>
    <property type="project" value="UniProtKB-SubCell"/>
</dbReference>
<evidence type="ECO:0000256" key="1">
    <source>
        <dbReference type="ARBA" id="ARBA00004651"/>
    </source>
</evidence>
<dbReference type="CDD" id="cd06261">
    <property type="entry name" value="TM_PBP2"/>
    <property type="match status" value="1"/>
</dbReference>
<organism evidence="9 10">
    <name type="scientific">Litorilinea aerophila</name>
    <dbReference type="NCBI Taxonomy" id="1204385"/>
    <lineage>
        <taxon>Bacteria</taxon>
        <taxon>Bacillati</taxon>
        <taxon>Chloroflexota</taxon>
        <taxon>Caldilineae</taxon>
        <taxon>Caldilineales</taxon>
        <taxon>Caldilineaceae</taxon>
        <taxon>Litorilinea</taxon>
    </lineage>
</organism>
<evidence type="ECO:0000259" key="8">
    <source>
        <dbReference type="PROSITE" id="PS50928"/>
    </source>
</evidence>
<evidence type="ECO:0000313" key="10">
    <source>
        <dbReference type="Proteomes" id="UP000317371"/>
    </source>
</evidence>